<sequence length="113" mass="12781">MEIKWSAEAVEALRTRFGPDARIWKLVSDSEGCGCAVSGVPTLWALDAPLPDDIRADSEPVALWYEKRHEVYFDDVMRITYDAAKRSFTLASDGQIYTNRLATVDRRTEVGNR</sequence>
<keyword evidence="3" id="KW-1185">Reference proteome</keyword>
<comment type="caution">
    <text evidence="2">The sequence shown here is derived from an EMBL/GenBank/DDBJ whole genome shotgun (WGS) entry which is preliminary data.</text>
</comment>
<dbReference type="Gene3D" id="2.60.300.12">
    <property type="entry name" value="HesB-like domain"/>
    <property type="match status" value="1"/>
</dbReference>
<dbReference type="RefSeq" id="WP_185140583.1">
    <property type="nucleotide sequence ID" value="NZ_JACJVP010000001.1"/>
</dbReference>
<organism evidence="2 3">
    <name type="scientific">Cohnella nanjingensis</name>
    <dbReference type="NCBI Taxonomy" id="1387779"/>
    <lineage>
        <taxon>Bacteria</taxon>
        <taxon>Bacillati</taxon>
        <taxon>Bacillota</taxon>
        <taxon>Bacilli</taxon>
        <taxon>Bacillales</taxon>
        <taxon>Paenibacillaceae</taxon>
        <taxon>Cohnella</taxon>
    </lineage>
</organism>
<dbReference type="AlphaFoldDB" id="A0A7X0RKH6"/>
<evidence type="ECO:0000313" key="3">
    <source>
        <dbReference type="Proteomes" id="UP000547209"/>
    </source>
</evidence>
<dbReference type="SUPFAM" id="SSF89360">
    <property type="entry name" value="HesB-like domain"/>
    <property type="match status" value="1"/>
</dbReference>
<protein>
    <submittedName>
        <fullName evidence="2">Iron-sulfur cluster biosynthesis family protein</fullName>
    </submittedName>
</protein>
<dbReference type="Pfam" id="PF01521">
    <property type="entry name" value="Fe-S_biosyn"/>
    <property type="match status" value="1"/>
</dbReference>
<name>A0A7X0RKH6_9BACL</name>
<evidence type="ECO:0000259" key="1">
    <source>
        <dbReference type="Pfam" id="PF01521"/>
    </source>
</evidence>
<dbReference type="EMBL" id="JACJVP010000001">
    <property type="protein sequence ID" value="MBB6669138.1"/>
    <property type="molecule type" value="Genomic_DNA"/>
</dbReference>
<evidence type="ECO:0000313" key="2">
    <source>
        <dbReference type="EMBL" id="MBB6669138.1"/>
    </source>
</evidence>
<dbReference type="Proteomes" id="UP000547209">
    <property type="component" value="Unassembled WGS sequence"/>
</dbReference>
<accession>A0A7X0RKH6</accession>
<reference evidence="2 3" key="1">
    <citation type="submission" date="2020-08" db="EMBL/GenBank/DDBJ databases">
        <title>Cohnella phylogeny.</title>
        <authorList>
            <person name="Dunlap C."/>
        </authorList>
    </citation>
    <scope>NUCLEOTIDE SEQUENCE [LARGE SCALE GENOMIC DNA]</scope>
    <source>
        <strain evidence="2 3">DSM 28246</strain>
    </source>
</reference>
<proteinExistence type="predicted"/>
<feature type="domain" description="Core" evidence="1">
    <location>
        <begin position="1"/>
        <end position="103"/>
    </location>
</feature>
<dbReference type="InterPro" id="IPR035903">
    <property type="entry name" value="HesB-like_dom_sf"/>
</dbReference>
<dbReference type="InterPro" id="IPR000361">
    <property type="entry name" value="ATAP_core_dom"/>
</dbReference>
<gene>
    <name evidence="2" type="ORF">H7C19_00395</name>
</gene>